<keyword evidence="5 7" id="KW-0648">Protein biosynthesis</keyword>
<feature type="region of interest" description="Disordered" evidence="8">
    <location>
        <begin position="192"/>
        <end position="218"/>
    </location>
</feature>
<evidence type="ECO:0000256" key="6">
    <source>
        <dbReference type="ARBA" id="ARBA00047407"/>
    </source>
</evidence>
<sequence>MDSVSLGLRRTRWRARLWSTTTRKVRYGSRAYAAGRTDLGREILVGGETSSSATSSSIGRVTRLVAEEGVTCEEVANAQLQQIHKLEPRLRSFMPNPLAGGASVSERVLEEARGLDRRLKSLTAAERRTRFPLAGVCLAVKDNICVKGWKATAGSMSLSDYVPPQDATVVEALKRKGCLVVGKTLCDEFGMGSTTESSASQGDGRAHAQGQEPWSTRNPWDVLRVPGGSSGGSAAAVSARQCTVALGTDTGGSVRQPASFCGVVGLKPTYGRVSRFGIIAYASSLDVPGCMGPTVSDCAAMLDHIAGQDPLDASSAATPLPPSLPAGYLHQATEGGEGARPLEGLRVGVVAQTMQEDGRLDDRVLGVMNDSLDKLRELGCVVEMVDVPTFDLGLPAYYITAASEASSNLSRYDGLRYPNKGGDSSQSKALDASLMEAISGNRGHLLGDEPLRRILMGTYTLSEGYGDALYKKAQVVRKKVQGDMLAQLGKHDVLLTPTAPTPAYRADDKSLLDPLQMYLGDVMTVNVNLAGFPAISVPAGLVDDQDGGGKLPVGVQFIGGPFEEAKILRVAHFFERSAKIDTVPPMCLES</sequence>
<name>A0A5B8MKT9_9CHLO</name>
<comment type="subcellular location">
    <subcellularLocation>
        <location evidence="7">Mitochondrion</location>
    </subcellularLocation>
    <subcellularLocation>
        <location evidence="7">Plastid</location>
        <location evidence="7">Chloroplast stroma</location>
    </subcellularLocation>
</comment>
<dbReference type="InterPro" id="IPR036928">
    <property type="entry name" value="AS_sf"/>
</dbReference>
<dbReference type="GO" id="GO:0070681">
    <property type="term" value="P:glutaminyl-tRNAGln biosynthesis via transamidation"/>
    <property type="evidence" value="ECO:0007669"/>
    <property type="project" value="UniProtKB-UniRule"/>
</dbReference>
<dbReference type="HAMAP" id="MF_00120">
    <property type="entry name" value="GatA"/>
    <property type="match status" value="1"/>
</dbReference>
<keyword evidence="7" id="KW-0150">Chloroplast</keyword>
<dbReference type="GO" id="GO:0016740">
    <property type="term" value="F:transferase activity"/>
    <property type="evidence" value="ECO:0007669"/>
    <property type="project" value="UniProtKB-KW"/>
</dbReference>
<dbReference type="GO" id="GO:0032543">
    <property type="term" value="P:mitochondrial translation"/>
    <property type="evidence" value="ECO:0007669"/>
    <property type="project" value="UniProtKB-UniRule"/>
</dbReference>
<comment type="subunit">
    <text evidence="7">Subunit of the heterotrimeric GatCAB amidotransferase (AdT) complex, composed of A, B and C subunits.</text>
</comment>
<evidence type="ECO:0000256" key="3">
    <source>
        <dbReference type="ARBA" id="ARBA00022741"/>
    </source>
</evidence>
<organism evidence="10 11">
    <name type="scientific">Chloropicon primus</name>
    <dbReference type="NCBI Taxonomy" id="1764295"/>
    <lineage>
        <taxon>Eukaryota</taxon>
        <taxon>Viridiplantae</taxon>
        <taxon>Chlorophyta</taxon>
        <taxon>Chloropicophyceae</taxon>
        <taxon>Chloropicales</taxon>
        <taxon>Chloropicaceae</taxon>
        <taxon>Chloropicon</taxon>
    </lineage>
</organism>
<proteinExistence type="inferred from homology"/>
<keyword evidence="4 7" id="KW-0067">ATP-binding</keyword>
<comment type="function">
    <text evidence="7">Allows the formation of correctly charged Gln-tRNA(Gln) through the transamidation of misacylated Glu-tRNA(Gln) in chloroplasts and mitochondria. The reaction takes place in the presence of glutamine and ATP through an activated gamma-phospho-Glu-tRNA(Gln).</text>
</comment>
<dbReference type="GO" id="GO:0030956">
    <property type="term" value="C:glutamyl-tRNA(Gln) amidotransferase complex"/>
    <property type="evidence" value="ECO:0007669"/>
    <property type="project" value="UniProtKB-UniRule"/>
</dbReference>
<evidence type="ECO:0000313" key="10">
    <source>
        <dbReference type="EMBL" id="QDZ21009.1"/>
    </source>
</evidence>
<dbReference type="InterPro" id="IPR023631">
    <property type="entry name" value="Amidase_dom"/>
</dbReference>
<feature type="active site" description="Acyl-ester intermediate" evidence="7">
    <location>
        <position position="253"/>
    </location>
</feature>
<dbReference type="Gene3D" id="3.90.1300.10">
    <property type="entry name" value="Amidase signature (AS) domain"/>
    <property type="match status" value="1"/>
</dbReference>
<evidence type="ECO:0000256" key="2">
    <source>
        <dbReference type="ARBA" id="ARBA00022598"/>
    </source>
</evidence>
<protein>
    <recommendedName>
        <fullName evidence="7">Glutamyl-tRNA(Gln) amidotransferase subunit A, chloroplastic/mitochondrial</fullName>
        <shortName evidence="7">Glu-AdT subunit A</shortName>
        <ecNumber evidence="7">6.3.5.7</ecNumber>
    </recommendedName>
</protein>
<gene>
    <name evidence="7" type="primary">GATA</name>
    <name evidence="10" type="ORF">A3770_04p35270</name>
</gene>
<comment type="miscellaneous">
    <text evidence="7">This protein may be expected to contain an N-terminal transit peptide but none has been predicted.</text>
</comment>
<comment type="similarity">
    <text evidence="1 7">Belongs to the amidase family. GatA subfamily.</text>
</comment>
<dbReference type="InterPro" id="IPR000120">
    <property type="entry name" value="Amidase"/>
</dbReference>
<keyword evidence="7" id="KW-0934">Plastid</keyword>
<keyword evidence="7" id="KW-0496">Mitochondrion</keyword>
<dbReference type="GO" id="GO:0050567">
    <property type="term" value="F:glutaminyl-tRNA synthase (glutamine-hydrolyzing) activity"/>
    <property type="evidence" value="ECO:0007669"/>
    <property type="project" value="UniProtKB-UniRule"/>
</dbReference>
<dbReference type="InterPro" id="IPR020556">
    <property type="entry name" value="Amidase_CS"/>
</dbReference>
<feature type="active site" description="Charge relay system" evidence="7">
    <location>
        <position position="229"/>
    </location>
</feature>
<feature type="compositionally biased region" description="Polar residues" evidence="8">
    <location>
        <begin position="192"/>
        <end position="201"/>
    </location>
</feature>
<feature type="domain" description="Amidase" evidence="9">
    <location>
        <begin position="105"/>
        <end position="568"/>
    </location>
</feature>
<keyword evidence="2 7" id="KW-0436">Ligase</keyword>
<keyword evidence="10" id="KW-0808">Transferase</keyword>
<dbReference type="GO" id="GO:0009570">
    <property type="term" value="C:chloroplast stroma"/>
    <property type="evidence" value="ECO:0007669"/>
    <property type="project" value="UniProtKB-SubCell"/>
</dbReference>
<keyword evidence="11" id="KW-1185">Reference proteome</keyword>
<dbReference type="EC" id="6.3.5.7" evidence="7"/>
<dbReference type="SUPFAM" id="SSF75304">
    <property type="entry name" value="Amidase signature (AS) enzymes"/>
    <property type="match status" value="1"/>
</dbReference>
<dbReference type="STRING" id="1764295.A0A5B8MKT9"/>
<comment type="catalytic activity">
    <reaction evidence="6 7">
        <text>L-glutamyl-tRNA(Gln) + L-glutamine + ATP + H2O = L-glutaminyl-tRNA(Gln) + L-glutamate + ADP + phosphate + H(+)</text>
        <dbReference type="Rhea" id="RHEA:17521"/>
        <dbReference type="Rhea" id="RHEA-COMP:9681"/>
        <dbReference type="Rhea" id="RHEA-COMP:9684"/>
        <dbReference type="ChEBI" id="CHEBI:15377"/>
        <dbReference type="ChEBI" id="CHEBI:15378"/>
        <dbReference type="ChEBI" id="CHEBI:29985"/>
        <dbReference type="ChEBI" id="CHEBI:30616"/>
        <dbReference type="ChEBI" id="CHEBI:43474"/>
        <dbReference type="ChEBI" id="CHEBI:58359"/>
        <dbReference type="ChEBI" id="CHEBI:78520"/>
        <dbReference type="ChEBI" id="CHEBI:78521"/>
        <dbReference type="ChEBI" id="CHEBI:456216"/>
        <dbReference type="EC" id="6.3.5.7"/>
    </reaction>
</comment>
<evidence type="ECO:0000313" key="11">
    <source>
        <dbReference type="Proteomes" id="UP000316726"/>
    </source>
</evidence>
<dbReference type="EMBL" id="CP031037">
    <property type="protein sequence ID" value="QDZ21009.1"/>
    <property type="molecule type" value="Genomic_DNA"/>
</dbReference>
<dbReference type="GO" id="GO:0005524">
    <property type="term" value="F:ATP binding"/>
    <property type="evidence" value="ECO:0007669"/>
    <property type="project" value="UniProtKB-KW"/>
</dbReference>
<accession>A0A5B8MKT9</accession>
<feature type="active site" description="Charge relay system" evidence="7">
    <location>
        <position position="141"/>
    </location>
</feature>
<dbReference type="PROSITE" id="PS00571">
    <property type="entry name" value="AMIDASES"/>
    <property type="match status" value="1"/>
</dbReference>
<reference evidence="10 11" key="1">
    <citation type="submission" date="2018-07" db="EMBL/GenBank/DDBJ databases">
        <title>The complete nuclear genome of the prasinophyte Chloropicon primus (CCMP1205).</title>
        <authorList>
            <person name="Pombert J.-F."/>
            <person name="Otis C."/>
            <person name="Turmel M."/>
            <person name="Lemieux C."/>
        </authorList>
    </citation>
    <scope>NUCLEOTIDE SEQUENCE [LARGE SCALE GENOMIC DNA]</scope>
    <source>
        <strain evidence="10 11">CCMP1205</strain>
    </source>
</reference>
<evidence type="ECO:0000256" key="8">
    <source>
        <dbReference type="SAM" id="MobiDB-lite"/>
    </source>
</evidence>
<evidence type="ECO:0000256" key="5">
    <source>
        <dbReference type="ARBA" id="ARBA00022917"/>
    </source>
</evidence>
<dbReference type="Proteomes" id="UP000316726">
    <property type="component" value="Chromosome 4"/>
</dbReference>
<dbReference type="InterPro" id="IPR004412">
    <property type="entry name" value="GatA"/>
</dbReference>
<dbReference type="AlphaFoldDB" id="A0A5B8MKT9"/>
<evidence type="ECO:0000256" key="4">
    <source>
        <dbReference type="ARBA" id="ARBA00022840"/>
    </source>
</evidence>
<evidence type="ECO:0000256" key="1">
    <source>
        <dbReference type="ARBA" id="ARBA00008069"/>
    </source>
</evidence>
<dbReference type="PANTHER" id="PTHR11895">
    <property type="entry name" value="TRANSAMIDASE"/>
    <property type="match status" value="1"/>
</dbReference>
<dbReference type="GO" id="GO:0005739">
    <property type="term" value="C:mitochondrion"/>
    <property type="evidence" value="ECO:0007669"/>
    <property type="project" value="UniProtKB-SubCell"/>
</dbReference>
<evidence type="ECO:0000259" key="9">
    <source>
        <dbReference type="Pfam" id="PF01425"/>
    </source>
</evidence>
<dbReference type="PANTHER" id="PTHR11895:SF7">
    <property type="entry name" value="GLUTAMYL-TRNA(GLN) AMIDOTRANSFERASE SUBUNIT A, MITOCHONDRIAL"/>
    <property type="match status" value="1"/>
</dbReference>
<keyword evidence="3 7" id="KW-0547">Nucleotide-binding</keyword>
<dbReference type="Pfam" id="PF01425">
    <property type="entry name" value="Amidase"/>
    <property type="match status" value="1"/>
</dbReference>
<dbReference type="OrthoDB" id="421993at2759"/>
<evidence type="ECO:0000256" key="7">
    <source>
        <dbReference type="HAMAP-Rule" id="MF_03150"/>
    </source>
</evidence>